<accession>A0ABS4W6X7</accession>
<dbReference type="InterPro" id="IPR010982">
    <property type="entry name" value="Lambda_DNA-bd_dom_sf"/>
</dbReference>
<gene>
    <name evidence="1" type="ORF">JOF36_007740</name>
</gene>
<keyword evidence="2" id="KW-1185">Reference proteome</keyword>
<dbReference type="EMBL" id="JAGINU010000004">
    <property type="protein sequence ID" value="MBP2371967.1"/>
    <property type="molecule type" value="Genomic_DNA"/>
</dbReference>
<reference evidence="1 2" key="1">
    <citation type="submission" date="2021-03" db="EMBL/GenBank/DDBJ databases">
        <title>Sequencing the genomes of 1000 actinobacteria strains.</title>
        <authorList>
            <person name="Klenk H.-P."/>
        </authorList>
    </citation>
    <scope>NUCLEOTIDE SEQUENCE [LARGE SCALE GENOMIC DNA]</scope>
    <source>
        <strain evidence="1 2">DSM 45256</strain>
    </source>
</reference>
<organism evidence="1 2">
    <name type="scientific">Pseudonocardia parietis</name>
    <dbReference type="NCBI Taxonomy" id="570936"/>
    <lineage>
        <taxon>Bacteria</taxon>
        <taxon>Bacillati</taxon>
        <taxon>Actinomycetota</taxon>
        <taxon>Actinomycetes</taxon>
        <taxon>Pseudonocardiales</taxon>
        <taxon>Pseudonocardiaceae</taxon>
        <taxon>Pseudonocardia</taxon>
    </lineage>
</organism>
<evidence type="ECO:0000313" key="1">
    <source>
        <dbReference type="EMBL" id="MBP2371967.1"/>
    </source>
</evidence>
<protein>
    <submittedName>
        <fullName evidence="1">Transcriptional regulator with XRE-family HTH domain</fullName>
    </submittedName>
</protein>
<name>A0ABS4W6X7_9PSEU</name>
<dbReference type="Proteomes" id="UP001519295">
    <property type="component" value="Unassembled WGS sequence"/>
</dbReference>
<proteinExistence type="predicted"/>
<dbReference type="RefSeq" id="WP_210037019.1">
    <property type="nucleotide sequence ID" value="NZ_JAGINU010000004.1"/>
</dbReference>
<comment type="caution">
    <text evidence="1">The sequence shown here is derived from an EMBL/GenBank/DDBJ whole genome shotgun (WGS) entry which is preliminary data.</text>
</comment>
<dbReference type="Gene3D" id="1.10.260.40">
    <property type="entry name" value="lambda repressor-like DNA-binding domains"/>
    <property type="match status" value="1"/>
</dbReference>
<evidence type="ECO:0000313" key="2">
    <source>
        <dbReference type="Proteomes" id="UP001519295"/>
    </source>
</evidence>
<sequence length="146" mass="16684">MTGERSGDVPEALKDRINRLVATIHPADRGPYTDEEIVNGIREAGGPSMSVAYFNHLRRGRRTNPTMATIEGIVRFFRVPVGNLFADEYAETTEEDRRILTLVRQAELETLLEMASELPEETRASLARIIEDLHRLHAKHRRPPRR</sequence>